<evidence type="ECO:0000256" key="3">
    <source>
        <dbReference type="HAMAP-Rule" id="MF_01172"/>
    </source>
</evidence>
<feature type="active site" evidence="3">
    <location>
        <position position="244"/>
    </location>
</feature>
<dbReference type="InterPro" id="IPR037031">
    <property type="entry name" value="AstB_sf"/>
</dbReference>
<dbReference type="Pfam" id="PF04996">
    <property type="entry name" value="AstB"/>
    <property type="match status" value="1"/>
</dbReference>
<proteinExistence type="inferred from homology"/>
<keyword evidence="6" id="KW-1185">Reference proteome</keyword>
<comment type="function">
    <text evidence="3">Catalyzes the hydrolysis of N(2)-succinylarginine into N(2)-succinylornithine, ammonia and CO(2).</text>
</comment>
<dbReference type="AlphaFoldDB" id="A0A3L9ZY46"/>
<comment type="similarity">
    <text evidence="3">Belongs to the succinylarginine dihydrolase family.</text>
</comment>
<keyword evidence="1 3" id="KW-0056">Arginine metabolism</keyword>
<dbReference type="Gene3D" id="3.75.10.20">
    <property type="entry name" value="Succinylarginine dihydrolase"/>
    <property type="match status" value="1"/>
</dbReference>
<dbReference type="PANTHER" id="PTHR30420:SF2">
    <property type="entry name" value="N-SUCCINYLARGININE DIHYDROLASE"/>
    <property type="match status" value="1"/>
</dbReference>
<reference evidence="5 6" key="1">
    <citation type="submission" date="2018-10" db="EMBL/GenBank/DDBJ databases">
        <title>Genomic Encyclopedia of Type Strains, Phase IV (KMG-IV): sequencing the most valuable type-strain genomes for metagenomic binning, comparative biology and taxonomic classification.</title>
        <authorList>
            <person name="Goeker M."/>
        </authorList>
    </citation>
    <scope>NUCLEOTIDE SEQUENCE [LARGE SCALE GENOMIC DNA]</scope>
    <source>
        <strain evidence="5 6">DSM 25080</strain>
    </source>
</reference>
<dbReference type="GO" id="GO:0009015">
    <property type="term" value="F:N-succinylarginine dihydrolase activity"/>
    <property type="evidence" value="ECO:0007669"/>
    <property type="project" value="UniProtKB-UniRule"/>
</dbReference>
<dbReference type="Proteomes" id="UP000267187">
    <property type="component" value="Unassembled WGS sequence"/>
</dbReference>
<protein>
    <recommendedName>
        <fullName evidence="3 4">N-succinylarginine dihydrolase</fullName>
        <ecNumber evidence="3 4">3.5.3.23</ecNumber>
    </recommendedName>
</protein>
<gene>
    <name evidence="3" type="primary">astB</name>
    <name evidence="5" type="ORF">DFR27_2463</name>
</gene>
<keyword evidence="2 3" id="KW-0378">Hydrolase</keyword>
<feature type="binding site" evidence="3">
    <location>
        <begin position="19"/>
        <end position="28"/>
    </location>
    <ligand>
        <name>substrate</name>
    </ligand>
</feature>
<dbReference type="InterPro" id="IPR007079">
    <property type="entry name" value="SuccinylArg_d-Hdrlase_AstB"/>
</dbReference>
<name>A0A3L9ZY46_9GAMM</name>
<dbReference type="HAMAP" id="MF_01172">
    <property type="entry name" value="AstB"/>
    <property type="match status" value="1"/>
</dbReference>
<dbReference type="UniPathway" id="UPA00185">
    <property type="reaction ID" value="UER00280"/>
</dbReference>
<dbReference type="NCBIfam" id="NF009789">
    <property type="entry name" value="PRK13281.1"/>
    <property type="match status" value="1"/>
</dbReference>
<feature type="active site" evidence="3">
    <location>
        <position position="174"/>
    </location>
</feature>
<evidence type="ECO:0000256" key="2">
    <source>
        <dbReference type="ARBA" id="ARBA00022801"/>
    </source>
</evidence>
<evidence type="ECO:0000313" key="6">
    <source>
        <dbReference type="Proteomes" id="UP000267187"/>
    </source>
</evidence>
<feature type="binding site" evidence="3">
    <location>
        <position position="246"/>
    </location>
    <ligand>
        <name>substrate</name>
    </ligand>
</feature>
<comment type="caution">
    <text evidence="5">The sequence shown here is derived from an EMBL/GenBank/DDBJ whole genome shotgun (WGS) entry which is preliminary data.</text>
</comment>
<dbReference type="NCBIfam" id="TIGR03241">
    <property type="entry name" value="arg_catab_astB"/>
    <property type="match status" value="1"/>
</dbReference>
<dbReference type="EC" id="3.5.3.23" evidence="3 4"/>
<accession>A0A3L9ZY46</accession>
<dbReference type="EMBL" id="REFJ01000007">
    <property type="protein sequence ID" value="RMA77643.1"/>
    <property type="molecule type" value="Genomic_DNA"/>
</dbReference>
<organism evidence="5 6">
    <name type="scientific">Umboniibacter marinipuniceus</name>
    <dbReference type="NCBI Taxonomy" id="569599"/>
    <lineage>
        <taxon>Bacteria</taxon>
        <taxon>Pseudomonadati</taxon>
        <taxon>Pseudomonadota</taxon>
        <taxon>Gammaproteobacteria</taxon>
        <taxon>Cellvibrionales</taxon>
        <taxon>Cellvibrionaceae</taxon>
        <taxon>Umboniibacter</taxon>
    </lineage>
</organism>
<dbReference type="SUPFAM" id="SSF55909">
    <property type="entry name" value="Pentein"/>
    <property type="match status" value="1"/>
</dbReference>
<feature type="active site" description="Nucleophile" evidence="3">
    <location>
        <position position="366"/>
    </location>
</feature>
<dbReference type="GO" id="GO:0019544">
    <property type="term" value="P:L-arginine catabolic process to L-glutamate"/>
    <property type="evidence" value="ECO:0007669"/>
    <property type="project" value="UniProtKB-UniRule"/>
</dbReference>
<comment type="subunit">
    <text evidence="3">Homodimer.</text>
</comment>
<feature type="binding site" evidence="3">
    <location>
        <position position="110"/>
    </location>
    <ligand>
        <name>substrate</name>
    </ligand>
</feature>
<dbReference type="OrthoDB" id="248552at2"/>
<dbReference type="GO" id="GO:0019545">
    <property type="term" value="P:L-arginine catabolic process to succinate"/>
    <property type="evidence" value="ECO:0007669"/>
    <property type="project" value="UniProtKB-UniRule"/>
</dbReference>
<feature type="binding site" evidence="3">
    <location>
        <position position="210"/>
    </location>
    <ligand>
        <name>substrate</name>
    </ligand>
</feature>
<sequence length="440" mass="48094">MTFHEMNFDGLIGPTHNYSGLAVGNLASAKNAKNTSFPREAALQGIEKMRTLVRKGYKQGFLLPNARPDLNVLRNLGFTGTNAQIINKAAKQAPELLSMVYSASSMWAANAATVTPSLDSKDGKVHFTPANLLTTAHRAIEYPQTERILKAVFNNTKYFKVHSALYGQSEFADEGAANHTRLGSSYQDAGVGLFVYGRTGQSNLTRFPARQTLKASQAVARAHETRDALFLQQSPVAIDAGAFHNDVVAVGNGPALFFHEDAFVASQQAAVFAELAERMPFKAICVSRDDVSLADAISSYLFNSQLLASPDGSTHEMHLIAPTECRDNQAVFAYLERLIADDSQPIRTVTYVDVRQSMSNGGGPACLRLRVLMSNEEMAAINPNFIATEAQLDVLSGWVNQHYRDELSPADLADPQLMTESYDAFTDLEEVLNCEGVYRL</sequence>
<dbReference type="RefSeq" id="WP_121877763.1">
    <property type="nucleotide sequence ID" value="NZ_REFJ01000007.1"/>
</dbReference>
<dbReference type="PANTHER" id="PTHR30420">
    <property type="entry name" value="N-SUCCINYLARGININE DIHYDROLASE"/>
    <property type="match status" value="1"/>
</dbReference>
<evidence type="ECO:0000313" key="5">
    <source>
        <dbReference type="EMBL" id="RMA77643.1"/>
    </source>
</evidence>
<comment type="catalytic activity">
    <reaction evidence="3">
        <text>N(2)-succinyl-L-arginine + 2 H2O + 2 H(+) = N(2)-succinyl-L-ornithine + 2 NH4(+) + CO2</text>
        <dbReference type="Rhea" id="RHEA:19533"/>
        <dbReference type="ChEBI" id="CHEBI:15377"/>
        <dbReference type="ChEBI" id="CHEBI:15378"/>
        <dbReference type="ChEBI" id="CHEBI:16526"/>
        <dbReference type="ChEBI" id="CHEBI:28938"/>
        <dbReference type="ChEBI" id="CHEBI:58241"/>
        <dbReference type="ChEBI" id="CHEBI:58514"/>
        <dbReference type="EC" id="3.5.3.23"/>
    </reaction>
</comment>
<feature type="binding site" evidence="3">
    <location>
        <begin position="137"/>
        <end position="138"/>
    </location>
    <ligand>
        <name>substrate</name>
    </ligand>
</feature>
<evidence type="ECO:0000256" key="1">
    <source>
        <dbReference type="ARBA" id="ARBA00022503"/>
    </source>
</evidence>
<evidence type="ECO:0000256" key="4">
    <source>
        <dbReference type="NCBIfam" id="TIGR03241"/>
    </source>
</evidence>
<feature type="binding site" evidence="3">
    <location>
        <position position="360"/>
    </location>
    <ligand>
        <name>substrate</name>
    </ligand>
</feature>
<comment type="pathway">
    <text evidence="3">Amino-acid degradation; L-arginine degradation via AST pathway; L-glutamate and succinate from L-arginine: step 2/5.</text>
</comment>